<dbReference type="PROSITE" id="PS51462">
    <property type="entry name" value="NUDIX"/>
    <property type="match status" value="1"/>
</dbReference>
<proteinExistence type="inferred from homology"/>
<dbReference type="InterPro" id="IPR000086">
    <property type="entry name" value="NUDIX_hydrolase_dom"/>
</dbReference>
<dbReference type="Gene3D" id="3.90.79.10">
    <property type="entry name" value="Nucleoside Triphosphate Pyrophosphohydrolase"/>
    <property type="match status" value="1"/>
</dbReference>
<dbReference type="PANTHER" id="PTHR43736:SF1">
    <property type="entry name" value="DIHYDRONEOPTERIN TRIPHOSPHATE DIPHOSPHATASE"/>
    <property type="match status" value="1"/>
</dbReference>
<gene>
    <name evidence="4" type="ORF">QTL97_03490</name>
</gene>
<evidence type="ECO:0000313" key="5">
    <source>
        <dbReference type="Proteomes" id="UP001271648"/>
    </source>
</evidence>
<dbReference type="EMBL" id="JAUBDJ010000001">
    <property type="protein sequence ID" value="MDW0116006.1"/>
    <property type="molecule type" value="Genomic_DNA"/>
</dbReference>
<dbReference type="Pfam" id="PF00293">
    <property type="entry name" value="NUDIX"/>
    <property type="match status" value="1"/>
</dbReference>
<dbReference type="SUPFAM" id="SSF55811">
    <property type="entry name" value="Nudix"/>
    <property type="match status" value="1"/>
</dbReference>
<dbReference type="InterPro" id="IPR015797">
    <property type="entry name" value="NUDIX_hydrolase-like_dom_sf"/>
</dbReference>
<dbReference type="RefSeq" id="WP_283734516.1">
    <property type="nucleotide sequence ID" value="NZ_CP125968.1"/>
</dbReference>
<comment type="caution">
    <text evidence="4">The sequence shown here is derived from an EMBL/GenBank/DDBJ whole genome shotgun (WGS) entry which is preliminary data.</text>
</comment>
<sequence length="172" mass="19920">MEYWDIYDKNRIKTGRKHERGKPLPAGDYHLVVTVLIVNSRQEILVTKRHPDKPYPNMWECPGGSVLTGEDSLEGALREVKEEIGIDLSSSYGELVKSERRNHDFKDVWLFHHDFDIEDTVLQPEEVTDAKWVTITELESMFNDGIVVPYLEKIKKLLIEKVQQDSVAQPDN</sequence>
<keyword evidence="2" id="KW-0378">Hydrolase</keyword>
<dbReference type="InterPro" id="IPR020084">
    <property type="entry name" value="NUDIX_hydrolase_CS"/>
</dbReference>
<evidence type="ECO:0000259" key="3">
    <source>
        <dbReference type="PROSITE" id="PS51462"/>
    </source>
</evidence>
<reference evidence="4 5" key="1">
    <citation type="submission" date="2023-06" db="EMBL/GenBank/DDBJ databases">
        <title>Sporosarcina sp. nov., isolated from Korean traditional fermented seafood 'Jeotgal'.</title>
        <authorList>
            <person name="Yang A.I."/>
            <person name="Shin N.-R."/>
        </authorList>
    </citation>
    <scope>NUCLEOTIDE SEQUENCE [LARGE SCALE GENOMIC DNA]</scope>
    <source>
        <strain evidence="4 5">KCTC43456</strain>
    </source>
</reference>
<comment type="similarity">
    <text evidence="1">Belongs to the Nudix hydrolase family.</text>
</comment>
<name>A0AAW9A9Z7_9BACL</name>
<dbReference type="CDD" id="cd04693">
    <property type="entry name" value="NUDIX_Hydrolase"/>
    <property type="match status" value="1"/>
</dbReference>
<dbReference type="GO" id="GO:0016787">
    <property type="term" value="F:hydrolase activity"/>
    <property type="evidence" value="ECO:0007669"/>
    <property type="project" value="UniProtKB-KW"/>
</dbReference>
<dbReference type="Proteomes" id="UP001271648">
    <property type="component" value="Unassembled WGS sequence"/>
</dbReference>
<evidence type="ECO:0000256" key="2">
    <source>
        <dbReference type="ARBA" id="ARBA00022801"/>
    </source>
</evidence>
<evidence type="ECO:0000256" key="1">
    <source>
        <dbReference type="ARBA" id="ARBA00005582"/>
    </source>
</evidence>
<dbReference type="AlphaFoldDB" id="A0AAW9A9Z7"/>
<organism evidence="4 5">
    <name type="scientific">Sporosarcina thermotolerans</name>
    <dbReference type="NCBI Taxonomy" id="633404"/>
    <lineage>
        <taxon>Bacteria</taxon>
        <taxon>Bacillati</taxon>
        <taxon>Bacillota</taxon>
        <taxon>Bacilli</taxon>
        <taxon>Bacillales</taxon>
        <taxon>Caryophanaceae</taxon>
        <taxon>Sporosarcina</taxon>
    </lineage>
</organism>
<dbReference type="PROSITE" id="PS00893">
    <property type="entry name" value="NUDIX_BOX"/>
    <property type="match status" value="1"/>
</dbReference>
<dbReference type="PANTHER" id="PTHR43736">
    <property type="entry name" value="ADP-RIBOSE PYROPHOSPHATASE"/>
    <property type="match status" value="1"/>
</dbReference>
<protein>
    <submittedName>
        <fullName evidence="4">NUDIX domain-containing protein</fullName>
    </submittedName>
</protein>
<accession>A0AAW9A9Z7</accession>
<keyword evidence="5" id="KW-1185">Reference proteome</keyword>
<feature type="domain" description="Nudix hydrolase" evidence="3">
    <location>
        <begin position="28"/>
        <end position="155"/>
    </location>
</feature>
<evidence type="ECO:0000313" key="4">
    <source>
        <dbReference type="EMBL" id="MDW0116006.1"/>
    </source>
</evidence>